<dbReference type="Proteomes" id="UP000191285">
    <property type="component" value="Unassembled WGS sequence"/>
</dbReference>
<keyword evidence="3" id="KW-1185">Reference proteome</keyword>
<dbReference type="CDD" id="cd04301">
    <property type="entry name" value="NAT_SF"/>
    <property type="match status" value="1"/>
</dbReference>
<evidence type="ECO:0000313" key="3">
    <source>
        <dbReference type="Proteomes" id="UP000191285"/>
    </source>
</evidence>
<dbReference type="InterPro" id="IPR016181">
    <property type="entry name" value="Acyl_CoA_acyltransferase"/>
</dbReference>
<accession>A0A1V6T7F6</accession>
<dbReference type="InterPro" id="IPR000182">
    <property type="entry name" value="GNAT_dom"/>
</dbReference>
<dbReference type="EMBL" id="MLKD01000011">
    <property type="protein sequence ID" value="OQE21683.1"/>
    <property type="molecule type" value="Genomic_DNA"/>
</dbReference>
<dbReference type="Pfam" id="PF13508">
    <property type="entry name" value="Acetyltransf_7"/>
    <property type="match status" value="1"/>
</dbReference>
<name>A0A1V6T7F6_9EURO</name>
<sequence>MGAVRPPKLDFKVIPATEEDCMTLAQIQAIAYDNAKKDSPETNIYQRMFGSYNEEVNKFREQGILGKMRQDPTAHFFKAVTQDENGQEKIIGWTLWFYFTNPKIVEFSKIEDQWPSTANVDCANEFIGDSTLVRAKYMSGKRFGWLQTLCVLPEYVGNGVGSGLLRHGFSAGRGLGLNDFWVEATRDGHDLYEKFGFRDVEATSMDLDKYGGKGTAYIWGMRCTD</sequence>
<dbReference type="SUPFAM" id="SSF55729">
    <property type="entry name" value="Acyl-CoA N-acyltransferases (Nat)"/>
    <property type="match status" value="1"/>
</dbReference>
<organism evidence="2 3">
    <name type="scientific">Penicillium steckii</name>
    <dbReference type="NCBI Taxonomy" id="303698"/>
    <lineage>
        <taxon>Eukaryota</taxon>
        <taxon>Fungi</taxon>
        <taxon>Dikarya</taxon>
        <taxon>Ascomycota</taxon>
        <taxon>Pezizomycotina</taxon>
        <taxon>Eurotiomycetes</taxon>
        <taxon>Eurotiomycetidae</taxon>
        <taxon>Eurotiales</taxon>
        <taxon>Aspergillaceae</taxon>
        <taxon>Penicillium</taxon>
    </lineage>
</organism>
<dbReference type="PROSITE" id="PS51186">
    <property type="entry name" value="GNAT"/>
    <property type="match status" value="1"/>
</dbReference>
<proteinExistence type="predicted"/>
<dbReference type="AlphaFoldDB" id="A0A1V6T7F6"/>
<dbReference type="PANTHER" id="PTHR42791:SF2">
    <property type="entry name" value="N-ACETYLTRANSFERASE DOMAIN-CONTAINING PROTEIN"/>
    <property type="match status" value="1"/>
</dbReference>
<evidence type="ECO:0000313" key="2">
    <source>
        <dbReference type="EMBL" id="OQE21683.1"/>
    </source>
</evidence>
<gene>
    <name evidence="2" type="ORF">PENSTE_c011G05129</name>
</gene>
<dbReference type="Gene3D" id="3.40.630.30">
    <property type="match status" value="1"/>
</dbReference>
<dbReference type="GO" id="GO:0016747">
    <property type="term" value="F:acyltransferase activity, transferring groups other than amino-acyl groups"/>
    <property type="evidence" value="ECO:0007669"/>
    <property type="project" value="InterPro"/>
</dbReference>
<feature type="domain" description="N-acetyltransferase" evidence="1">
    <location>
        <begin position="48"/>
        <end position="224"/>
    </location>
</feature>
<dbReference type="OrthoDB" id="2832510at2759"/>
<dbReference type="STRING" id="303698.A0A1V6T7F6"/>
<dbReference type="InterPro" id="IPR052523">
    <property type="entry name" value="Trichothecene_AcTrans"/>
</dbReference>
<dbReference type="PANTHER" id="PTHR42791">
    <property type="entry name" value="GNAT FAMILY ACETYLTRANSFERASE"/>
    <property type="match status" value="1"/>
</dbReference>
<evidence type="ECO:0000259" key="1">
    <source>
        <dbReference type="PROSITE" id="PS51186"/>
    </source>
</evidence>
<protein>
    <recommendedName>
        <fullName evidence="1">N-acetyltransferase domain-containing protein</fullName>
    </recommendedName>
</protein>
<comment type="caution">
    <text evidence="2">The sequence shown here is derived from an EMBL/GenBank/DDBJ whole genome shotgun (WGS) entry which is preliminary data.</text>
</comment>
<reference evidence="3" key="1">
    <citation type="journal article" date="2017" name="Nat. Microbiol.">
        <title>Global analysis of biosynthetic gene clusters reveals vast potential of secondary metabolite production in Penicillium species.</title>
        <authorList>
            <person name="Nielsen J.C."/>
            <person name="Grijseels S."/>
            <person name="Prigent S."/>
            <person name="Ji B."/>
            <person name="Dainat J."/>
            <person name="Nielsen K.F."/>
            <person name="Frisvad J.C."/>
            <person name="Workman M."/>
            <person name="Nielsen J."/>
        </authorList>
    </citation>
    <scope>NUCLEOTIDE SEQUENCE [LARGE SCALE GENOMIC DNA]</scope>
    <source>
        <strain evidence="3">IBT 24891</strain>
    </source>
</reference>